<comment type="caution">
    <text evidence="2">The sequence shown here is derived from an EMBL/GenBank/DDBJ whole genome shotgun (WGS) entry which is preliminary data.</text>
</comment>
<dbReference type="AlphaFoldDB" id="A0A7C0Z9U3"/>
<gene>
    <name evidence="2" type="ORF">ENF18_04850</name>
</gene>
<dbReference type="PANTHER" id="PTHR48090:SF7">
    <property type="entry name" value="RFBJ PROTEIN"/>
    <property type="match status" value="1"/>
</dbReference>
<feature type="domain" description="Glycosyltransferase 2-like" evidence="1">
    <location>
        <begin position="7"/>
        <end position="164"/>
    </location>
</feature>
<dbReference type="EMBL" id="DQWE01000231">
    <property type="protein sequence ID" value="HDI83100.1"/>
    <property type="molecule type" value="Genomic_DNA"/>
</dbReference>
<dbReference type="Gene3D" id="3.90.550.10">
    <property type="entry name" value="Spore Coat Polysaccharide Biosynthesis Protein SpsA, Chain A"/>
    <property type="match status" value="1"/>
</dbReference>
<dbReference type="PANTHER" id="PTHR48090">
    <property type="entry name" value="UNDECAPRENYL-PHOSPHATE 4-DEOXY-4-FORMAMIDO-L-ARABINOSE TRANSFERASE-RELATED"/>
    <property type="match status" value="1"/>
</dbReference>
<dbReference type="InterPro" id="IPR050256">
    <property type="entry name" value="Glycosyltransferase_2"/>
</dbReference>
<evidence type="ECO:0000259" key="1">
    <source>
        <dbReference type="Pfam" id="PF00535"/>
    </source>
</evidence>
<dbReference type="InterPro" id="IPR001173">
    <property type="entry name" value="Glyco_trans_2-like"/>
</dbReference>
<dbReference type="InterPro" id="IPR029044">
    <property type="entry name" value="Nucleotide-diphossugar_trans"/>
</dbReference>
<organism evidence="2">
    <name type="scientific">candidate division WOR-3 bacterium</name>
    <dbReference type="NCBI Taxonomy" id="2052148"/>
    <lineage>
        <taxon>Bacteria</taxon>
        <taxon>Bacteria division WOR-3</taxon>
    </lineage>
</organism>
<reference evidence="2" key="1">
    <citation type="journal article" date="2020" name="mSystems">
        <title>Genome- and Community-Level Interaction Insights into Carbon Utilization and Element Cycling Functions of Hydrothermarchaeota in Hydrothermal Sediment.</title>
        <authorList>
            <person name="Zhou Z."/>
            <person name="Liu Y."/>
            <person name="Xu W."/>
            <person name="Pan J."/>
            <person name="Luo Z.H."/>
            <person name="Li M."/>
        </authorList>
    </citation>
    <scope>NUCLEOTIDE SEQUENCE [LARGE SCALE GENOMIC DNA]</scope>
    <source>
        <strain evidence="2">HyVt-102</strain>
    </source>
</reference>
<evidence type="ECO:0000313" key="2">
    <source>
        <dbReference type="EMBL" id="HDI83100.1"/>
    </source>
</evidence>
<protein>
    <submittedName>
        <fullName evidence="2">Glycosyltransferase family 2 protein</fullName>
    </submittedName>
</protein>
<proteinExistence type="predicted"/>
<dbReference type="Proteomes" id="UP000885847">
    <property type="component" value="Unassembled WGS sequence"/>
</dbReference>
<sequence length="228" mass="26155">MDRVILLLPAYNEEPRIPNTIRMVKTAIENIKNYSFTILVVDDGSVDNTALVSEKEGVVVLRHPENMGKGMAHRTAFKYAGEKGYDIIIALDADGQHDPAEIPLFLKASMEYPVVIGKRNANIRNMPLIRYFTNYITSMVTSLLAGKKVRDSQSGYRLFRREVFTRFRLKTTRFQTESEEIIQAGRMGFPIGEVSIKTIYRDSGRKSYIHPVIDTLRFIKMAWDCIWL</sequence>
<name>A0A7C0Z9U3_UNCW3</name>
<dbReference type="CDD" id="cd04179">
    <property type="entry name" value="DPM_DPG-synthase_like"/>
    <property type="match status" value="1"/>
</dbReference>
<accession>A0A7C0Z9U3</accession>
<dbReference type="SUPFAM" id="SSF53448">
    <property type="entry name" value="Nucleotide-diphospho-sugar transferases"/>
    <property type="match status" value="1"/>
</dbReference>
<dbReference type="Pfam" id="PF00535">
    <property type="entry name" value="Glycos_transf_2"/>
    <property type="match status" value="1"/>
</dbReference>